<evidence type="ECO:0000313" key="2">
    <source>
        <dbReference type="EMBL" id="RXK35323.1"/>
    </source>
</evidence>
<reference evidence="2 3" key="1">
    <citation type="submission" date="2016-06" db="EMBL/GenBank/DDBJ databases">
        <title>Evolution of pathogenesis and genome organization in the Tremellales.</title>
        <authorList>
            <person name="Cuomo C."/>
            <person name="Litvintseva A."/>
            <person name="Heitman J."/>
            <person name="Chen Y."/>
            <person name="Sun S."/>
            <person name="Springer D."/>
            <person name="Dromer F."/>
            <person name="Young S."/>
            <person name="Zeng Q."/>
            <person name="Chapman S."/>
            <person name="Gujja S."/>
            <person name="Saif S."/>
            <person name="Birren B."/>
        </authorList>
    </citation>
    <scope>NUCLEOTIDE SEQUENCE [LARGE SCALE GENOMIC DNA]</scope>
    <source>
        <strain evidence="2 3">ATCC 28783</strain>
    </source>
</reference>
<accession>A0A4Q1BFT4</accession>
<feature type="region of interest" description="Disordered" evidence="1">
    <location>
        <begin position="92"/>
        <end position="149"/>
    </location>
</feature>
<organism evidence="2 3">
    <name type="scientific">Tremella mesenterica</name>
    <name type="common">Jelly fungus</name>
    <dbReference type="NCBI Taxonomy" id="5217"/>
    <lineage>
        <taxon>Eukaryota</taxon>
        <taxon>Fungi</taxon>
        <taxon>Dikarya</taxon>
        <taxon>Basidiomycota</taxon>
        <taxon>Agaricomycotina</taxon>
        <taxon>Tremellomycetes</taxon>
        <taxon>Tremellales</taxon>
        <taxon>Tremellaceae</taxon>
        <taxon>Tremella</taxon>
    </lineage>
</organism>
<dbReference type="OrthoDB" id="2575763at2759"/>
<protein>
    <submittedName>
        <fullName evidence="2">Uncharacterized protein</fullName>
    </submittedName>
</protein>
<comment type="caution">
    <text evidence="2">The sequence shown here is derived from an EMBL/GenBank/DDBJ whole genome shotgun (WGS) entry which is preliminary data.</text>
</comment>
<dbReference type="VEuPathDB" id="FungiDB:TREMEDRAFT_60552"/>
<dbReference type="Proteomes" id="UP000289152">
    <property type="component" value="Unassembled WGS sequence"/>
</dbReference>
<dbReference type="EMBL" id="SDIL01000144">
    <property type="protein sequence ID" value="RXK35323.1"/>
    <property type="molecule type" value="Genomic_DNA"/>
</dbReference>
<proteinExistence type="predicted"/>
<name>A0A4Q1BFT4_TREME</name>
<dbReference type="InParanoid" id="A0A4Q1BFT4"/>
<keyword evidence="3" id="KW-1185">Reference proteome</keyword>
<evidence type="ECO:0000256" key="1">
    <source>
        <dbReference type="SAM" id="MobiDB-lite"/>
    </source>
</evidence>
<gene>
    <name evidence="2" type="ORF">M231_07426</name>
</gene>
<sequence length="149" mass="16367">MDLLSTLFDVLFLLGAIYFFPRNLPNTPAPIQIIPSPLPSAHSSLPSPLPSPRPMATLEVPKITFSQEGLKKREKRKSKSVSFSISSLDEIINDGEKNKGKRPPTPWVRGPVSPSAREESVPGTPLTPLSHSYEAVDPMGVKKGWLMPR</sequence>
<evidence type="ECO:0000313" key="3">
    <source>
        <dbReference type="Proteomes" id="UP000289152"/>
    </source>
</evidence>
<dbReference type="AlphaFoldDB" id="A0A4Q1BFT4"/>